<dbReference type="Pfam" id="PF03120">
    <property type="entry name" value="OB_DNA_ligase"/>
    <property type="match status" value="1"/>
</dbReference>
<dbReference type="PROSITE" id="PS01055">
    <property type="entry name" value="DNA_LIGASE_N1"/>
    <property type="match status" value="1"/>
</dbReference>
<evidence type="ECO:0000256" key="1">
    <source>
        <dbReference type="ARBA" id="ARBA00001946"/>
    </source>
</evidence>
<dbReference type="InterPro" id="IPR001679">
    <property type="entry name" value="DNA_ligase"/>
</dbReference>
<comment type="caution">
    <text evidence="15">The sequence shown here is derived from an EMBL/GenBank/DDBJ whole genome shotgun (WGS) entry which is preliminary data.</text>
</comment>
<dbReference type="GO" id="GO:0046872">
    <property type="term" value="F:metal ion binding"/>
    <property type="evidence" value="ECO:0007669"/>
    <property type="project" value="UniProtKB-KW"/>
</dbReference>
<dbReference type="GO" id="GO:0005829">
    <property type="term" value="C:cytosol"/>
    <property type="evidence" value="ECO:0007669"/>
    <property type="project" value="TreeGrafter"/>
</dbReference>
<evidence type="ECO:0000256" key="4">
    <source>
        <dbReference type="ARBA" id="ARBA00022598"/>
    </source>
</evidence>
<dbReference type="PROSITE" id="PS50172">
    <property type="entry name" value="BRCT"/>
    <property type="match status" value="1"/>
</dbReference>
<keyword evidence="5" id="KW-0235">DNA replication</keyword>
<dbReference type="CDD" id="cd00114">
    <property type="entry name" value="LIGANc"/>
    <property type="match status" value="1"/>
</dbReference>
<dbReference type="FunFam" id="2.40.50.140:FF:000012">
    <property type="entry name" value="DNA ligase"/>
    <property type="match status" value="1"/>
</dbReference>
<dbReference type="Pfam" id="PF12826">
    <property type="entry name" value="HHH_2"/>
    <property type="match status" value="1"/>
</dbReference>
<dbReference type="SUPFAM" id="SSF56091">
    <property type="entry name" value="DNA ligase/mRNA capping enzyme, catalytic domain"/>
    <property type="match status" value="1"/>
</dbReference>
<dbReference type="Gene3D" id="6.20.10.30">
    <property type="match status" value="1"/>
</dbReference>
<evidence type="ECO:0000256" key="13">
    <source>
        <dbReference type="ARBA" id="ARBA00060881"/>
    </source>
</evidence>
<evidence type="ECO:0000256" key="10">
    <source>
        <dbReference type="ARBA" id="ARBA00023027"/>
    </source>
</evidence>
<dbReference type="FunFam" id="1.10.150.20:FF:000006">
    <property type="entry name" value="DNA ligase"/>
    <property type="match status" value="1"/>
</dbReference>
<evidence type="ECO:0000313" key="16">
    <source>
        <dbReference type="Proteomes" id="UP000178259"/>
    </source>
</evidence>
<dbReference type="InterPro" id="IPR010994">
    <property type="entry name" value="RuvA_2-like"/>
</dbReference>
<keyword evidence="11" id="KW-0234">DNA repair</keyword>
<evidence type="ECO:0000256" key="9">
    <source>
        <dbReference type="ARBA" id="ARBA00022842"/>
    </source>
</evidence>
<dbReference type="Gene3D" id="3.40.50.10190">
    <property type="entry name" value="BRCT domain"/>
    <property type="match status" value="1"/>
</dbReference>
<dbReference type="Gene3D" id="1.10.287.610">
    <property type="entry name" value="Helix hairpin bin"/>
    <property type="match status" value="1"/>
</dbReference>
<dbReference type="GO" id="GO:0003911">
    <property type="term" value="F:DNA ligase (NAD+) activity"/>
    <property type="evidence" value="ECO:0007669"/>
    <property type="project" value="UniProtKB-EC"/>
</dbReference>
<name>A0A1G1Z1S1_9BACT</name>
<comment type="similarity">
    <text evidence="13">Belongs to the NAD-dependent DNA ligase family. LigA subfamily.</text>
</comment>
<dbReference type="Pfam" id="PF00533">
    <property type="entry name" value="BRCT"/>
    <property type="match status" value="1"/>
</dbReference>
<evidence type="ECO:0000256" key="6">
    <source>
        <dbReference type="ARBA" id="ARBA00022723"/>
    </source>
</evidence>
<dbReference type="SUPFAM" id="SSF47781">
    <property type="entry name" value="RuvA domain 2-like"/>
    <property type="match status" value="1"/>
</dbReference>
<comment type="cofactor">
    <cofactor evidence="1">
        <name>Mg(2+)</name>
        <dbReference type="ChEBI" id="CHEBI:18420"/>
    </cofactor>
</comment>
<evidence type="ECO:0000256" key="8">
    <source>
        <dbReference type="ARBA" id="ARBA00022833"/>
    </source>
</evidence>
<dbReference type="EMBL" id="MHIW01000029">
    <property type="protein sequence ID" value="OGY58389.1"/>
    <property type="molecule type" value="Genomic_DNA"/>
</dbReference>
<dbReference type="HAMAP" id="MF_01588">
    <property type="entry name" value="DNA_ligase_A"/>
    <property type="match status" value="1"/>
</dbReference>
<feature type="domain" description="BRCT" evidence="14">
    <location>
        <begin position="602"/>
        <end position="681"/>
    </location>
</feature>
<dbReference type="Gene3D" id="1.10.150.20">
    <property type="entry name" value="5' to 3' exonuclease, C-terminal subdomain"/>
    <property type="match status" value="2"/>
</dbReference>
<dbReference type="Pfam" id="PF01653">
    <property type="entry name" value="DNA_ligase_aden"/>
    <property type="match status" value="1"/>
</dbReference>
<evidence type="ECO:0000256" key="12">
    <source>
        <dbReference type="ARBA" id="ARBA00034005"/>
    </source>
</evidence>
<evidence type="ECO:0000256" key="11">
    <source>
        <dbReference type="ARBA" id="ARBA00023204"/>
    </source>
</evidence>
<keyword evidence="7" id="KW-0227">DNA damage</keyword>
<keyword evidence="4" id="KW-0436">Ligase</keyword>
<dbReference type="InterPro" id="IPR041663">
    <property type="entry name" value="DisA/LigA_HHH"/>
</dbReference>
<evidence type="ECO:0000256" key="7">
    <source>
        <dbReference type="ARBA" id="ARBA00022763"/>
    </source>
</evidence>
<dbReference type="PANTHER" id="PTHR23389">
    <property type="entry name" value="CHROMOSOME TRANSMISSION FIDELITY FACTOR 18"/>
    <property type="match status" value="1"/>
</dbReference>
<sequence length="681" mass="76244">AKSRIEKLRKEIEGLRYRYHVLDDPKVTDEVYDSLSRELRTLEGEYPEFKDKFSPTNRVAGKPLDKFVKVKHGVRMLSLNDAFSKGELRDWTKRTEKILSSVKSREKTTYFAEIKFDGLAVSLIYEKGAFLRGSTRGDGLVGEDITQNLKTIKSIPLKLRSPFPRFIEIRGEAIMPKRVLEELNKKQAKEDKPLFANTRNAAAGSLRQLDPNLASKRKLDFFAYDIADNPELPGLVSDPKFNPSQKHSGLHRKFRDLGFKTLENYELSSDNLHEIESFIDKIEKLRPNLPFGTDGVVVSVDQLSFQQILGVVGKAPRYMVAFKYPAEKATTIVKDVIFNVGRTGVLTPVAIFEPTLVAGSTVSKATLHNMDQINRLGLKIGDTVVIQKAGDVIPEVVEVLLKLRAGKEKIIKIPIRCPVCGSGVEKRSIGEKSNLESTAYYCVNPKCPAKNRRGMQHFVNIFEIYTIGPKVLDRLKEEGLISDAADIFTLEKSDIDNLERFGEKSAENIINSINDHRKVSLSRFIYALGILHVGEETSEDLAEHFGTLDKLIDAPPDEINFIENIGPVVAKSVHDFFHAKENLNYIDRLKKNGVEILREAKKAAGKLTGKTFVITGTLDSMSREEAKSKIKQLGGKTSESVSKKTDYVVAGSEPGSKFNKAQKLGVKTLTEKEFVNLLSNE</sequence>
<dbReference type="SMART" id="SM00292">
    <property type="entry name" value="BRCT"/>
    <property type="match status" value="1"/>
</dbReference>
<dbReference type="PIRSF" id="PIRSF001604">
    <property type="entry name" value="LigA"/>
    <property type="match status" value="1"/>
</dbReference>
<dbReference type="SUPFAM" id="SSF50249">
    <property type="entry name" value="Nucleic acid-binding proteins"/>
    <property type="match status" value="1"/>
</dbReference>
<dbReference type="Gene3D" id="3.30.470.30">
    <property type="entry name" value="DNA ligase/mRNA capping enzyme"/>
    <property type="match status" value="1"/>
</dbReference>
<feature type="non-terminal residue" evidence="15">
    <location>
        <position position="1"/>
    </location>
</feature>
<dbReference type="InterPro" id="IPR004150">
    <property type="entry name" value="NAD_DNA_ligase_OB"/>
</dbReference>
<keyword evidence="9" id="KW-0460">Magnesium</keyword>
<dbReference type="Proteomes" id="UP000178259">
    <property type="component" value="Unassembled WGS sequence"/>
</dbReference>
<dbReference type="EC" id="6.5.1.2" evidence="2"/>
<dbReference type="GO" id="GO:0006260">
    <property type="term" value="P:DNA replication"/>
    <property type="evidence" value="ECO:0007669"/>
    <property type="project" value="UniProtKB-KW"/>
</dbReference>
<dbReference type="InterPro" id="IPR013839">
    <property type="entry name" value="DNAligase_adenylation"/>
</dbReference>
<comment type="catalytic activity">
    <reaction evidence="12">
        <text>NAD(+) + (deoxyribonucleotide)n-3'-hydroxyl + 5'-phospho-(deoxyribonucleotide)m = (deoxyribonucleotide)n+m + AMP + beta-nicotinamide D-nucleotide.</text>
        <dbReference type="EC" id="6.5.1.2"/>
    </reaction>
</comment>
<dbReference type="InterPro" id="IPR013840">
    <property type="entry name" value="DNAligase_N"/>
</dbReference>
<dbReference type="PANTHER" id="PTHR23389:SF9">
    <property type="entry name" value="DNA LIGASE"/>
    <property type="match status" value="1"/>
</dbReference>
<keyword evidence="6" id="KW-0479">Metal-binding</keyword>
<evidence type="ECO:0000256" key="2">
    <source>
        <dbReference type="ARBA" id="ARBA00012722"/>
    </source>
</evidence>
<gene>
    <name evidence="15" type="ORF">A3E61_00745</name>
</gene>
<keyword evidence="10" id="KW-0520">NAD</keyword>
<dbReference type="InterPro" id="IPR012340">
    <property type="entry name" value="NA-bd_OB-fold"/>
</dbReference>
<dbReference type="Gene3D" id="2.40.50.140">
    <property type="entry name" value="Nucleic acid-binding proteins"/>
    <property type="match status" value="1"/>
</dbReference>
<proteinExistence type="inferred from homology"/>
<dbReference type="InterPro" id="IPR018239">
    <property type="entry name" value="DNA_ligase_AS"/>
</dbReference>
<dbReference type="InterPro" id="IPR001357">
    <property type="entry name" value="BRCT_dom"/>
</dbReference>
<dbReference type="GO" id="GO:0006281">
    <property type="term" value="P:DNA repair"/>
    <property type="evidence" value="ECO:0007669"/>
    <property type="project" value="UniProtKB-KW"/>
</dbReference>
<evidence type="ECO:0000259" key="14">
    <source>
        <dbReference type="PROSITE" id="PS50172"/>
    </source>
</evidence>
<dbReference type="Pfam" id="PF14520">
    <property type="entry name" value="HHH_5"/>
    <property type="match status" value="1"/>
</dbReference>
<evidence type="ECO:0000313" key="15">
    <source>
        <dbReference type="EMBL" id="OGY58389.1"/>
    </source>
</evidence>
<dbReference type="CDD" id="cd17748">
    <property type="entry name" value="BRCT_DNA_ligase_like"/>
    <property type="match status" value="1"/>
</dbReference>
<protein>
    <recommendedName>
        <fullName evidence="3">DNA ligase</fullName>
        <ecNumber evidence="2">6.5.1.2</ecNumber>
    </recommendedName>
</protein>
<organism evidence="15 16">
    <name type="scientific">Candidatus Colwellbacteria bacterium RIFCSPHIGHO2_12_FULL_43_12</name>
    <dbReference type="NCBI Taxonomy" id="1797688"/>
    <lineage>
        <taxon>Bacteria</taxon>
        <taxon>Candidatus Colwelliibacteriota</taxon>
    </lineage>
</organism>
<evidence type="ECO:0000256" key="5">
    <source>
        <dbReference type="ARBA" id="ARBA00022705"/>
    </source>
</evidence>
<dbReference type="AlphaFoldDB" id="A0A1G1Z1S1"/>
<accession>A0A1G1Z1S1</accession>
<evidence type="ECO:0000256" key="3">
    <source>
        <dbReference type="ARBA" id="ARBA00013308"/>
    </source>
</evidence>
<keyword evidence="8" id="KW-0862">Zinc</keyword>
<dbReference type="SUPFAM" id="SSF52113">
    <property type="entry name" value="BRCT domain"/>
    <property type="match status" value="1"/>
</dbReference>
<dbReference type="SMART" id="SM00532">
    <property type="entry name" value="LIGANc"/>
    <property type="match status" value="1"/>
</dbReference>
<dbReference type="NCBIfam" id="NF005932">
    <property type="entry name" value="PRK07956.1"/>
    <property type="match status" value="1"/>
</dbReference>
<reference evidence="15 16" key="1">
    <citation type="journal article" date="2016" name="Nat. Commun.">
        <title>Thousands of microbial genomes shed light on interconnected biogeochemical processes in an aquifer system.</title>
        <authorList>
            <person name="Anantharaman K."/>
            <person name="Brown C.T."/>
            <person name="Hug L.A."/>
            <person name="Sharon I."/>
            <person name="Castelle C.J."/>
            <person name="Probst A.J."/>
            <person name="Thomas B.C."/>
            <person name="Singh A."/>
            <person name="Wilkins M.J."/>
            <person name="Karaoz U."/>
            <person name="Brodie E.L."/>
            <person name="Williams K.H."/>
            <person name="Hubbard S.S."/>
            <person name="Banfield J.F."/>
        </authorList>
    </citation>
    <scope>NUCLEOTIDE SEQUENCE [LARGE SCALE GENOMIC DNA]</scope>
</reference>
<dbReference type="NCBIfam" id="TIGR00575">
    <property type="entry name" value="dnlj"/>
    <property type="match status" value="1"/>
</dbReference>
<dbReference type="InterPro" id="IPR036420">
    <property type="entry name" value="BRCT_dom_sf"/>
</dbReference>